<keyword evidence="12" id="KW-0472">Membrane</keyword>
<dbReference type="Proteomes" id="UP000270678">
    <property type="component" value="Chromosome"/>
</dbReference>
<dbReference type="InterPro" id="IPR003374">
    <property type="entry name" value="ApbE-like_sf"/>
</dbReference>
<dbReference type="GO" id="GO:0005886">
    <property type="term" value="C:plasma membrane"/>
    <property type="evidence" value="ECO:0007669"/>
    <property type="project" value="UniProtKB-SubCell"/>
</dbReference>
<keyword evidence="6 10" id="KW-0274">FAD</keyword>
<sequence length="360" mass="39523">MNMKKAAILLVTMSLAGSLLAGCGNSGNSSAPGSSSETQDKTVEPMKETYFIFDTVVNIKIYDNRATKKNLDEIGVLLKQIDYQISRNNENSEIYKVNANAGIAPVQVSKETYDLVAYAVDYAKRSEGLLDPTIGRLVGLWNIGHEGAHVPAPEDIAAMQKLCDYHKLELNEAKHELYLTEKGMDIDLGSYGKGYAADRVYDYLADQGFHSAIIDLGGNIFAMGQKPGGKDWSIGIQDPDQERGKPIGTVPVNDKTVVTAGIYERYFIEDGKMYPHILDPKTGYPVDNNISSVTIITDRSTDADTMDTALVLMGVEKGLKFAESIPNTEVLFITKDKKLYASPGFKKLLNKTNDSYTYAN</sequence>
<dbReference type="OrthoDB" id="9778595at2"/>
<keyword evidence="5 10" id="KW-0479">Metal-binding</keyword>
<evidence type="ECO:0000256" key="7">
    <source>
        <dbReference type="ARBA" id="ARBA00022842"/>
    </source>
</evidence>
<comment type="cofactor">
    <cofactor evidence="11">
        <name>Mg(2+)</name>
        <dbReference type="ChEBI" id="CHEBI:18420"/>
    </cofactor>
    <cofactor evidence="11">
        <name>Mn(2+)</name>
        <dbReference type="ChEBI" id="CHEBI:29035"/>
    </cofactor>
    <text evidence="11">Magnesium. Can also use manganese.</text>
</comment>
<dbReference type="AlphaFoldDB" id="A0A3S9UTE8"/>
<evidence type="ECO:0000256" key="2">
    <source>
        <dbReference type="ARBA" id="ARBA00016337"/>
    </source>
</evidence>
<keyword evidence="14" id="KW-1185">Reference proteome</keyword>
<evidence type="ECO:0000256" key="9">
    <source>
        <dbReference type="ARBA" id="ARBA00048540"/>
    </source>
</evidence>
<dbReference type="GO" id="GO:0016740">
    <property type="term" value="F:transferase activity"/>
    <property type="evidence" value="ECO:0007669"/>
    <property type="project" value="UniProtKB-UniRule"/>
</dbReference>
<dbReference type="PIRSF" id="PIRSF006268">
    <property type="entry name" value="ApbE"/>
    <property type="match status" value="1"/>
</dbReference>
<evidence type="ECO:0000256" key="4">
    <source>
        <dbReference type="ARBA" id="ARBA00022679"/>
    </source>
</evidence>
<feature type="binding site" evidence="11">
    <location>
        <position position="304"/>
    </location>
    <ligand>
        <name>Mg(2+)</name>
        <dbReference type="ChEBI" id="CHEBI:18420"/>
    </ligand>
</feature>
<keyword evidence="12" id="KW-1003">Cell membrane</keyword>
<comment type="similarity">
    <text evidence="10 12">Belongs to the ApbE family.</text>
</comment>
<comment type="subcellular location">
    <subcellularLocation>
        <location evidence="12">Cell inner membrane</location>
        <topology evidence="12">Lipid-anchor</topology>
        <orientation evidence="12">Periplasmic side</orientation>
    </subcellularLocation>
</comment>
<dbReference type="GO" id="GO:0046872">
    <property type="term" value="F:metal ion binding"/>
    <property type="evidence" value="ECO:0007669"/>
    <property type="project" value="UniProtKB-UniRule"/>
</dbReference>
<gene>
    <name evidence="13" type="ORF">EI981_03250</name>
</gene>
<dbReference type="PROSITE" id="PS51257">
    <property type="entry name" value="PROKAR_LIPOPROTEIN"/>
    <property type="match status" value="1"/>
</dbReference>
<dbReference type="KEGG" id="plut:EI981_03250"/>
<dbReference type="Gene3D" id="3.10.520.10">
    <property type="entry name" value="ApbE-like domains"/>
    <property type="match status" value="1"/>
</dbReference>
<dbReference type="SUPFAM" id="SSF143631">
    <property type="entry name" value="ApbE-like"/>
    <property type="match status" value="1"/>
</dbReference>
<evidence type="ECO:0000256" key="11">
    <source>
        <dbReference type="PIRSR" id="PIRSR006268-2"/>
    </source>
</evidence>
<organism evidence="13 14">
    <name type="scientific">Paenibacillus lutimineralis</name>
    <dbReference type="NCBI Taxonomy" id="2707005"/>
    <lineage>
        <taxon>Bacteria</taxon>
        <taxon>Bacillati</taxon>
        <taxon>Bacillota</taxon>
        <taxon>Bacilli</taxon>
        <taxon>Bacillales</taxon>
        <taxon>Paenibacillaceae</taxon>
        <taxon>Paenibacillus</taxon>
    </lineage>
</organism>
<accession>A0A3S9UTE8</accession>
<evidence type="ECO:0000256" key="3">
    <source>
        <dbReference type="ARBA" id="ARBA00022630"/>
    </source>
</evidence>
<dbReference type="PANTHER" id="PTHR30040">
    <property type="entry name" value="THIAMINE BIOSYNTHESIS LIPOPROTEIN APBE"/>
    <property type="match status" value="1"/>
</dbReference>
<reference evidence="14" key="1">
    <citation type="submission" date="2018-12" db="EMBL/GenBank/DDBJ databases">
        <title>Complete genome sequence of Paenibacillus sp. MBLB1234.</title>
        <authorList>
            <person name="Nam Y.-D."/>
            <person name="Kang J."/>
            <person name="Chung W.-H."/>
            <person name="Park Y.S."/>
        </authorList>
    </citation>
    <scope>NUCLEOTIDE SEQUENCE [LARGE SCALE GENOMIC DNA]</scope>
    <source>
        <strain evidence="14">MBLB1234</strain>
    </source>
</reference>
<evidence type="ECO:0000313" key="13">
    <source>
        <dbReference type="EMBL" id="AZS13586.1"/>
    </source>
</evidence>
<evidence type="ECO:0000313" key="14">
    <source>
        <dbReference type="Proteomes" id="UP000270678"/>
    </source>
</evidence>
<evidence type="ECO:0000256" key="8">
    <source>
        <dbReference type="ARBA" id="ARBA00031306"/>
    </source>
</evidence>
<dbReference type="EMBL" id="CP034346">
    <property type="protein sequence ID" value="AZS13586.1"/>
    <property type="molecule type" value="Genomic_DNA"/>
</dbReference>
<comment type="function">
    <text evidence="12">Flavin transferase that catalyzes the transfer of the FMN moiety of FAD and its covalent binding to the hydroxyl group of a threonine residue in a target flavoprotein.</text>
</comment>
<keyword evidence="7 10" id="KW-0460">Magnesium</keyword>
<evidence type="ECO:0000256" key="1">
    <source>
        <dbReference type="ARBA" id="ARBA00011955"/>
    </source>
</evidence>
<dbReference type="Pfam" id="PF02424">
    <property type="entry name" value="ApbE"/>
    <property type="match status" value="1"/>
</dbReference>
<dbReference type="EC" id="2.7.1.180" evidence="1 10"/>
<dbReference type="RefSeq" id="WP_126995402.1">
    <property type="nucleotide sequence ID" value="NZ_CP034346.1"/>
</dbReference>
<evidence type="ECO:0000256" key="12">
    <source>
        <dbReference type="RuleBase" id="RU363002"/>
    </source>
</evidence>
<evidence type="ECO:0000256" key="6">
    <source>
        <dbReference type="ARBA" id="ARBA00022827"/>
    </source>
</evidence>
<feature type="binding site" evidence="11">
    <location>
        <position position="190"/>
    </location>
    <ligand>
        <name>Mg(2+)</name>
        <dbReference type="ChEBI" id="CHEBI:18420"/>
    </ligand>
</feature>
<feature type="chain" id="PRO_5039749516" description="FAD:protein FMN transferase" evidence="12">
    <location>
        <begin position="22"/>
        <end position="360"/>
    </location>
</feature>
<dbReference type="InterPro" id="IPR024932">
    <property type="entry name" value="ApbE"/>
</dbReference>
<comment type="catalytic activity">
    <reaction evidence="9 10 12">
        <text>L-threonyl-[protein] + FAD = FMN-L-threonyl-[protein] + AMP + H(+)</text>
        <dbReference type="Rhea" id="RHEA:36847"/>
        <dbReference type="Rhea" id="RHEA-COMP:11060"/>
        <dbReference type="Rhea" id="RHEA-COMP:11061"/>
        <dbReference type="ChEBI" id="CHEBI:15378"/>
        <dbReference type="ChEBI" id="CHEBI:30013"/>
        <dbReference type="ChEBI" id="CHEBI:57692"/>
        <dbReference type="ChEBI" id="CHEBI:74257"/>
        <dbReference type="ChEBI" id="CHEBI:456215"/>
        <dbReference type="EC" id="2.7.1.180"/>
    </reaction>
</comment>
<feature type="signal peptide" evidence="12">
    <location>
        <begin position="1"/>
        <end position="21"/>
    </location>
</feature>
<feature type="binding site" evidence="11">
    <location>
        <position position="308"/>
    </location>
    <ligand>
        <name>Mg(2+)</name>
        <dbReference type="ChEBI" id="CHEBI:18420"/>
    </ligand>
</feature>
<proteinExistence type="inferred from homology"/>
<keyword evidence="4 10" id="KW-0808">Transferase</keyword>
<keyword evidence="3 10" id="KW-0285">Flavoprotein</keyword>
<name>A0A3S9UTE8_9BACL</name>
<keyword evidence="12" id="KW-0449">Lipoprotein</keyword>
<evidence type="ECO:0000256" key="10">
    <source>
        <dbReference type="PIRNR" id="PIRNR006268"/>
    </source>
</evidence>
<keyword evidence="12" id="KW-0997">Cell inner membrane</keyword>
<keyword evidence="12" id="KW-0732">Signal</keyword>
<evidence type="ECO:0000256" key="5">
    <source>
        <dbReference type="ARBA" id="ARBA00022723"/>
    </source>
</evidence>
<protein>
    <recommendedName>
        <fullName evidence="2 10">FAD:protein FMN transferase</fullName>
        <ecNumber evidence="1 10">2.7.1.180</ecNumber>
    </recommendedName>
    <alternativeName>
        <fullName evidence="8 10">Flavin transferase</fullName>
    </alternativeName>
</protein>
<dbReference type="PANTHER" id="PTHR30040:SF2">
    <property type="entry name" value="FAD:PROTEIN FMN TRANSFERASE"/>
    <property type="match status" value="1"/>
</dbReference>